<comment type="caution">
    <text evidence="1">The sequence shown here is derived from an EMBL/GenBank/DDBJ whole genome shotgun (WGS) entry which is preliminary data.</text>
</comment>
<protein>
    <submittedName>
        <fullName evidence="1">Uncharacterized protein</fullName>
    </submittedName>
</protein>
<evidence type="ECO:0000313" key="2">
    <source>
        <dbReference type="Proteomes" id="UP001056120"/>
    </source>
</evidence>
<proteinExistence type="predicted"/>
<evidence type="ECO:0000313" key="1">
    <source>
        <dbReference type="EMBL" id="KAI3682845.1"/>
    </source>
</evidence>
<gene>
    <name evidence="1" type="ORF">L1987_83153</name>
</gene>
<dbReference type="EMBL" id="CM042045">
    <property type="protein sequence ID" value="KAI3682845.1"/>
    <property type="molecule type" value="Genomic_DNA"/>
</dbReference>
<keyword evidence="2" id="KW-1185">Reference proteome</keyword>
<organism evidence="1 2">
    <name type="scientific">Smallanthus sonchifolius</name>
    <dbReference type="NCBI Taxonomy" id="185202"/>
    <lineage>
        <taxon>Eukaryota</taxon>
        <taxon>Viridiplantae</taxon>
        <taxon>Streptophyta</taxon>
        <taxon>Embryophyta</taxon>
        <taxon>Tracheophyta</taxon>
        <taxon>Spermatophyta</taxon>
        <taxon>Magnoliopsida</taxon>
        <taxon>eudicotyledons</taxon>
        <taxon>Gunneridae</taxon>
        <taxon>Pentapetalae</taxon>
        <taxon>asterids</taxon>
        <taxon>campanulids</taxon>
        <taxon>Asterales</taxon>
        <taxon>Asteraceae</taxon>
        <taxon>Asteroideae</taxon>
        <taxon>Heliantheae alliance</taxon>
        <taxon>Millerieae</taxon>
        <taxon>Smallanthus</taxon>
    </lineage>
</organism>
<reference evidence="1 2" key="2">
    <citation type="journal article" date="2022" name="Mol. Ecol. Resour.">
        <title>The genomes of chicory, endive, great burdock and yacon provide insights into Asteraceae paleo-polyploidization history and plant inulin production.</title>
        <authorList>
            <person name="Fan W."/>
            <person name="Wang S."/>
            <person name="Wang H."/>
            <person name="Wang A."/>
            <person name="Jiang F."/>
            <person name="Liu H."/>
            <person name="Zhao H."/>
            <person name="Xu D."/>
            <person name="Zhang Y."/>
        </authorList>
    </citation>
    <scope>NUCLEOTIDE SEQUENCE [LARGE SCALE GENOMIC DNA]</scope>
    <source>
        <strain evidence="2">cv. Yunnan</strain>
        <tissue evidence="1">Leaves</tissue>
    </source>
</reference>
<dbReference type="Proteomes" id="UP001056120">
    <property type="component" value="Linkage Group LG28"/>
</dbReference>
<accession>A0ACB8YBM5</accession>
<sequence length="277" mass="30087">MFMKAWAAAVRGSPETLSPSFVASEIFPNNPCLEYSATSKLLATKPLSTKRFVFDSTALALPKAQPVASASSARPPTRMEATTAVIWKAAAQAASKVRPFGPQSPHALLSVVNLRRRASPHLPRESIGNLIDAGGAICFPGGDLDLPSLMGELRESIAKINSDHIESMKGVKGHETFNEMLRRLNHLTDITVEGDFVLATSLLNSRIYEMDFGWGKPIWFYVMNVGLARFVALNDTLKGGGVEAIVTLSPDEMEIFEGDLELLSYATVNPSALRFVH</sequence>
<name>A0ACB8YBM5_9ASTR</name>
<reference evidence="2" key="1">
    <citation type="journal article" date="2022" name="Mol. Ecol. Resour.">
        <title>The genomes of chicory, endive, great burdock and yacon provide insights into Asteraceae palaeo-polyploidization history and plant inulin production.</title>
        <authorList>
            <person name="Fan W."/>
            <person name="Wang S."/>
            <person name="Wang H."/>
            <person name="Wang A."/>
            <person name="Jiang F."/>
            <person name="Liu H."/>
            <person name="Zhao H."/>
            <person name="Xu D."/>
            <person name="Zhang Y."/>
        </authorList>
    </citation>
    <scope>NUCLEOTIDE SEQUENCE [LARGE SCALE GENOMIC DNA]</scope>
    <source>
        <strain evidence="2">cv. Yunnan</strain>
    </source>
</reference>